<comment type="caution">
    <text evidence="1">The sequence shown here is derived from an EMBL/GenBank/DDBJ whole genome shotgun (WGS) entry which is preliminary data.</text>
</comment>
<protein>
    <submittedName>
        <fullName evidence="1">Uncharacterized protein</fullName>
    </submittedName>
</protein>
<dbReference type="Proteomes" id="UP001169006">
    <property type="component" value="Unassembled WGS sequence"/>
</dbReference>
<proteinExistence type="predicted"/>
<evidence type="ECO:0000313" key="2">
    <source>
        <dbReference type="Proteomes" id="UP001169006"/>
    </source>
</evidence>
<accession>A0ABT8SWP4</accession>
<name>A0ABT8SWP4_9HYPH</name>
<reference evidence="1" key="2">
    <citation type="submission" date="2023-07" db="EMBL/GenBank/DDBJ databases">
        <authorList>
            <person name="Sun H."/>
        </authorList>
    </citation>
    <scope>NUCLEOTIDE SEQUENCE</scope>
    <source>
        <strain evidence="1">05753</strain>
    </source>
</reference>
<evidence type="ECO:0000313" key="1">
    <source>
        <dbReference type="EMBL" id="MDO1582453.1"/>
    </source>
</evidence>
<dbReference type="RefSeq" id="WP_302076592.1">
    <property type="nucleotide sequence ID" value="NZ_JAUKWQ010000002.1"/>
</dbReference>
<sequence>MDEKALSSFRTLCEIDAEEFNRQHQLDQMQAISTLVSRGLHGGTASYRMLSELVRKQIVPRTALIRNTMFRVLTAHGIPITSDNATEIKDVVISEIRRQFQTMESLYLSKVGSEGGAQNFTDSNRKILDGEITRTRVEIDLIAEAAPMRNPRDSNSTFVFNGPVGVVQSGESNFAQNTQTLGADANEALRAALHLVLQHRDDIENARGGSAEVVELAEESLSELAKEKPNGLKLKSAIVGVAQAIEFVPKVESAYTSLKHAASLLGITLP</sequence>
<dbReference type="EMBL" id="JAUKWQ010000002">
    <property type="protein sequence ID" value="MDO1582453.1"/>
    <property type="molecule type" value="Genomic_DNA"/>
</dbReference>
<gene>
    <name evidence="1" type="ORF">Q2T52_10105</name>
</gene>
<reference evidence="1" key="1">
    <citation type="journal article" date="2015" name="Int. J. Syst. Evol. Microbiol.">
        <title>Rhizobium oryzicola sp. nov., potential plant-growth-promoting endophytic bacteria isolated from rice roots.</title>
        <authorList>
            <person name="Zhang X.X."/>
            <person name="Gao J.S."/>
            <person name="Cao Y.H."/>
            <person name="Sheirdil R.A."/>
            <person name="Wang X.C."/>
            <person name="Zhang L."/>
        </authorList>
    </citation>
    <scope>NUCLEOTIDE SEQUENCE</scope>
    <source>
        <strain evidence="1">05753</strain>
    </source>
</reference>
<keyword evidence="2" id="KW-1185">Reference proteome</keyword>
<organism evidence="1 2">
    <name type="scientific">Rhizobium oryzicola</name>
    <dbReference type="NCBI Taxonomy" id="1232668"/>
    <lineage>
        <taxon>Bacteria</taxon>
        <taxon>Pseudomonadati</taxon>
        <taxon>Pseudomonadota</taxon>
        <taxon>Alphaproteobacteria</taxon>
        <taxon>Hyphomicrobiales</taxon>
        <taxon>Rhizobiaceae</taxon>
        <taxon>Rhizobium/Agrobacterium group</taxon>
        <taxon>Rhizobium</taxon>
    </lineage>
</organism>